<dbReference type="GO" id="GO:0005085">
    <property type="term" value="F:guanyl-nucleotide exchange factor activity"/>
    <property type="evidence" value="ECO:0007669"/>
    <property type="project" value="InterPro"/>
</dbReference>
<feature type="region of interest" description="Disordered" evidence="1">
    <location>
        <begin position="1"/>
        <end position="22"/>
    </location>
</feature>
<dbReference type="GO" id="GO:0016192">
    <property type="term" value="P:vesicle-mediated transport"/>
    <property type="evidence" value="ECO:0007669"/>
    <property type="project" value="UniProtKB-ARBA"/>
</dbReference>
<dbReference type="SUPFAM" id="SSF48425">
    <property type="entry name" value="Sec7 domain"/>
    <property type="match status" value="1"/>
</dbReference>
<dbReference type="GO" id="GO:0005737">
    <property type="term" value="C:cytoplasm"/>
    <property type="evidence" value="ECO:0007669"/>
    <property type="project" value="UniProtKB-ARBA"/>
</dbReference>
<feature type="compositionally biased region" description="Basic and acidic residues" evidence="1">
    <location>
        <begin position="339"/>
        <end position="348"/>
    </location>
</feature>
<dbReference type="PANTHER" id="PTHR10663">
    <property type="entry name" value="GUANYL-NUCLEOTIDE EXCHANGE FACTOR"/>
    <property type="match status" value="1"/>
</dbReference>
<evidence type="ECO:0000256" key="1">
    <source>
        <dbReference type="SAM" id="MobiDB-lite"/>
    </source>
</evidence>
<gene>
    <name evidence="3" type="ORF">Pcinc_042986</name>
</gene>
<proteinExistence type="predicted"/>
<dbReference type="AlphaFoldDB" id="A0AAE1BK18"/>
<dbReference type="Proteomes" id="UP001286313">
    <property type="component" value="Unassembled WGS sequence"/>
</dbReference>
<dbReference type="Gene3D" id="1.10.1000.11">
    <property type="entry name" value="Arf Nucleotide-binding Site Opener,domain 2"/>
    <property type="match status" value="1"/>
</dbReference>
<sequence length="1129" mass="120693">MGGGGGTYIDHHPHNPPLSPGPAPPTICFGRILLGEVTPLLAAMKRSAPRWSSHQQGTGQDSLVDGLREVREVVGLLRDGDTLDPNTFLHPFLAVIRSEDTTGPVTKTALAAVNRMLVYGLVWEGQDGASSAVEAIAGAVTHARFVGTDQGADEVVLWEILTVLRTLMLGGAGRLLTNEAVCEILNSAFRICFEPRLSELLRTCTEDALTHMVQLLFSRLPLFADHAHQSHTRRLKMRAAGQTRGKRGSDTPTPPPPPPPPPTHTHTDTDNNNTQLDDDEDKPINSPVEINYPQEAPKESTDTPLTPDDPPPQQQHTENTQSDATHTHHHEATVGTETDGSKCSRVTHEQQQQQPQQQQQQEETRKDVLTVEDLTSETFTNSQGVKFEGDGGGVDVEGVAGGGGGGVLVPHGAACVREVLRFLVSLTAPTNEQNTPAMTLTALNLLTAGLEIGAAEVGRRAGLLALVADPLCHHLLGLLRGEGRVGLAVFGAATRLTVLLVESLRHRLKFQVEALLARLAHVATEEGPGAREGHRELALEALAQLWGGAGLAGQVYLNYDCDLYCSDVFEDITRTLANTTFPSGPDPAALTALAALMAVVNDIRDRNQPNPAPYPLPAPVTQTNTLCQRCPLAPVLVARAGVGEGVRTGRAEAWAIKQRKKTLLSGTEQFNNKPDKGLKTLQEAGAAGRTPEDVATFLRHNPRICKRALGDYLSRKKNVEILAAFVCTFHFTGQRVDESLRVFLESFRLPGEAPLISAVIEHFAAHWHHSNGQPFVKEDAAFTLAYAIIMLNVDQHSPAARRQNIPMTLGQFTNNLRGVNGGSDFDPLMLEAVYNAIKKDEIVMPAEHAGRVREDYQWRLLLRRAATSEARFLLPATPNDLDRDLFLVCWGPTVAALSCVLDRGGEAEAGRAVAGFGGCGAVAARLGLVEVLDNLVATLCKFTGLDAVDPPEQLASAFAASRRAQLAAGAAVGLAAGHGDGLRDAWANVVQLLLQLFRCRLLPQSLVTSPDPLASGGQVCLLPQPPAPPRPEAGLLSSLYSYISMSDGGAGRGVEEGAGLGAGQGVRRGNPTGASTRRIHIPTGRLTGRVTQGHDRGRGGTSRGGAGRTGAGRGPHRTTKASYWSYRCA</sequence>
<feature type="compositionally biased region" description="Gly residues" evidence="1">
    <location>
        <begin position="1099"/>
        <end position="1113"/>
    </location>
</feature>
<feature type="domain" description="SEC7" evidence="2">
    <location>
        <begin position="652"/>
        <end position="840"/>
    </location>
</feature>
<keyword evidence="4" id="KW-1185">Reference proteome</keyword>
<dbReference type="InterPro" id="IPR035999">
    <property type="entry name" value="Sec7_dom_sf"/>
</dbReference>
<protein>
    <recommendedName>
        <fullName evidence="2">SEC7 domain-containing protein</fullName>
    </recommendedName>
</protein>
<dbReference type="GO" id="GO:0012505">
    <property type="term" value="C:endomembrane system"/>
    <property type="evidence" value="ECO:0007669"/>
    <property type="project" value="UniProtKB-ARBA"/>
</dbReference>
<dbReference type="SMART" id="SM00222">
    <property type="entry name" value="Sec7"/>
    <property type="match status" value="1"/>
</dbReference>
<feature type="region of interest" description="Disordered" evidence="1">
    <location>
        <begin position="231"/>
        <end position="365"/>
    </location>
</feature>
<dbReference type="Gene3D" id="1.10.220.20">
    <property type="match status" value="1"/>
</dbReference>
<dbReference type="InterPro" id="IPR000904">
    <property type="entry name" value="Sec7_dom"/>
</dbReference>
<dbReference type="InterPro" id="IPR023394">
    <property type="entry name" value="Sec7_C_sf"/>
</dbReference>
<dbReference type="GO" id="GO:0032012">
    <property type="term" value="P:regulation of ARF protein signal transduction"/>
    <property type="evidence" value="ECO:0007669"/>
    <property type="project" value="InterPro"/>
</dbReference>
<feature type="region of interest" description="Disordered" evidence="1">
    <location>
        <begin position="1087"/>
        <end position="1124"/>
    </location>
</feature>
<feature type="compositionally biased region" description="Pro residues" evidence="1">
    <location>
        <begin position="252"/>
        <end position="263"/>
    </location>
</feature>
<comment type="caution">
    <text evidence="3">The sequence shown here is derived from an EMBL/GenBank/DDBJ whole genome shotgun (WGS) entry which is preliminary data.</text>
</comment>
<dbReference type="Pfam" id="PF01369">
    <property type="entry name" value="Sec7"/>
    <property type="match status" value="1"/>
</dbReference>
<dbReference type="Pfam" id="PF12783">
    <property type="entry name" value="Sec7-like_HUS"/>
    <property type="match status" value="1"/>
</dbReference>
<dbReference type="InterPro" id="IPR032691">
    <property type="entry name" value="Mon2/Sec7/BIG1-like_HUS"/>
</dbReference>
<accession>A0AAE1BK18</accession>
<reference evidence="3" key="1">
    <citation type="submission" date="2023-10" db="EMBL/GenBank/DDBJ databases">
        <title>Genome assemblies of two species of porcelain crab, Petrolisthes cinctipes and Petrolisthes manimaculis (Anomura: Porcellanidae).</title>
        <authorList>
            <person name="Angst P."/>
        </authorList>
    </citation>
    <scope>NUCLEOTIDE SEQUENCE</scope>
    <source>
        <strain evidence="3">PB745_01</strain>
        <tissue evidence="3">Gill</tissue>
    </source>
</reference>
<dbReference type="CDD" id="cd00171">
    <property type="entry name" value="Sec7"/>
    <property type="match status" value="1"/>
</dbReference>
<dbReference type="EMBL" id="JAWQEG010008450">
    <property type="protein sequence ID" value="KAK3850300.1"/>
    <property type="molecule type" value="Genomic_DNA"/>
</dbReference>
<feature type="compositionally biased region" description="Low complexity" evidence="1">
    <location>
        <begin position="350"/>
        <end position="361"/>
    </location>
</feature>
<dbReference type="PANTHER" id="PTHR10663:SF388">
    <property type="entry name" value="GOLGI-SPECIFIC BREFELDIN A-RESISTANCE GUANINE NUCLEOTIDE EXCHANGE FACTOR 1"/>
    <property type="match status" value="1"/>
</dbReference>
<evidence type="ECO:0000259" key="2">
    <source>
        <dbReference type="PROSITE" id="PS50190"/>
    </source>
</evidence>
<dbReference type="PROSITE" id="PS50190">
    <property type="entry name" value="SEC7"/>
    <property type="match status" value="1"/>
</dbReference>
<evidence type="ECO:0000313" key="3">
    <source>
        <dbReference type="EMBL" id="KAK3850300.1"/>
    </source>
</evidence>
<organism evidence="3 4">
    <name type="scientific">Petrolisthes cinctipes</name>
    <name type="common">Flat porcelain crab</name>
    <dbReference type="NCBI Taxonomy" id="88211"/>
    <lineage>
        <taxon>Eukaryota</taxon>
        <taxon>Metazoa</taxon>
        <taxon>Ecdysozoa</taxon>
        <taxon>Arthropoda</taxon>
        <taxon>Crustacea</taxon>
        <taxon>Multicrustacea</taxon>
        <taxon>Malacostraca</taxon>
        <taxon>Eumalacostraca</taxon>
        <taxon>Eucarida</taxon>
        <taxon>Decapoda</taxon>
        <taxon>Pleocyemata</taxon>
        <taxon>Anomura</taxon>
        <taxon>Galatheoidea</taxon>
        <taxon>Porcellanidae</taxon>
        <taxon>Petrolisthes</taxon>
    </lineage>
</organism>
<name>A0AAE1BK18_PETCI</name>
<evidence type="ECO:0000313" key="4">
    <source>
        <dbReference type="Proteomes" id="UP001286313"/>
    </source>
</evidence>